<dbReference type="WBParaSite" id="TCONS_00001882.p1">
    <property type="protein sequence ID" value="TCONS_00001882.p1"/>
    <property type="gene ID" value="XLOC_001790"/>
</dbReference>
<dbReference type="Proteomes" id="UP000035681">
    <property type="component" value="Unplaced"/>
</dbReference>
<evidence type="ECO:0000256" key="3">
    <source>
        <dbReference type="ARBA" id="ARBA00022771"/>
    </source>
</evidence>
<organism evidence="9">
    <name type="scientific">Strongyloides stercoralis</name>
    <name type="common">Threadworm</name>
    <dbReference type="NCBI Taxonomy" id="6248"/>
    <lineage>
        <taxon>Eukaryota</taxon>
        <taxon>Metazoa</taxon>
        <taxon>Ecdysozoa</taxon>
        <taxon>Nematoda</taxon>
        <taxon>Chromadorea</taxon>
        <taxon>Rhabditida</taxon>
        <taxon>Tylenchina</taxon>
        <taxon>Panagrolaimomorpha</taxon>
        <taxon>Strongyloidoidea</taxon>
        <taxon>Strongyloididae</taxon>
        <taxon>Strongyloides</taxon>
    </lineage>
</organism>
<keyword evidence="3 5" id="KW-0863">Zinc-finger</keyword>
<evidence type="ECO:0000313" key="9">
    <source>
        <dbReference type="WBParaSite" id="SSTP_0000994700.1"/>
    </source>
</evidence>
<dbReference type="PANTHER" id="PTHR45686:SF4">
    <property type="entry name" value="ADP-RIBOSYLATION FACTOR GTPASE ACTIVATING PROTEIN 3, ISOFORM H"/>
    <property type="match status" value="1"/>
</dbReference>
<dbReference type="InterPro" id="IPR037278">
    <property type="entry name" value="ARFGAP/RecO"/>
</dbReference>
<reference evidence="9" key="1">
    <citation type="submission" date="2015-08" db="UniProtKB">
        <authorList>
            <consortium name="WormBaseParasite"/>
        </authorList>
    </citation>
    <scope>IDENTIFICATION</scope>
</reference>
<dbReference type="AlphaFoldDB" id="A0A0K0EKF4"/>
<dbReference type="CDD" id="cd08831">
    <property type="entry name" value="ArfGap_ArfGap2_3_like"/>
    <property type="match status" value="1"/>
</dbReference>
<accession>A0A0K0EKF4</accession>
<dbReference type="Pfam" id="PF01412">
    <property type="entry name" value="ArfGap"/>
    <property type="match status" value="1"/>
</dbReference>
<dbReference type="WBParaSite" id="SSTP_0000994700.1">
    <property type="protein sequence ID" value="SSTP_0000994700.1"/>
    <property type="gene ID" value="SSTP_0000994700"/>
</dbReference>
<dbReference type="Gene3D" id="1.10.220.150">
    <property type="entry name" value="Arf GTPase activating protein"/>
    <property type="match status" value="1"/>
</dbReference>
<keyword evidence="2" id="KW-0479">Metal-binding</keyword>
<name>A0A0K0EKF4_STRER</name>
<keyword evidence="1" id="KW-0343">GTPase activation</keyword>
<dbReference type="InterPro" id="IPR001164">
    <property type="entry name" value="ArfGAP_dom"/>
</dbReference>
<evidence type="ECO:0000313" key="8">
    <source>
        <dbReference type="Proteomes" id="UP000035681"/>
    </source>
</evidence>
<keyword evidence="8" id="KW-1185">Reference proteome</keyword>
<evidence type="ECO:0000259" key="7">
    <source>
        <dbReference type="PROSITE" id="PS50115"/>
    </source>
</evidence>
<dbReference type="GO" id="GO:0005096">
    <property type="term" value="F:GTPase activator activity"/>
    <property type="evidence" value="ECO:0007669"/>
    <property type="project" value="UniProtKB-KW"/>
</dbReference>
<feature type="domain" description="Arf-GAP" evidence="7">
    <location>
        <begin position="12"/>
        <end position="133"/>
    </location>
</feature>
<dbReference type="SMART" id="SM00105">
    <property type="entry name" value="ArfGap"/>
    <property type="match status" value="1"/>
</dbReference>
<dbReference type="PROSITE" id="PS50115">
    <property type="entry name" value="ARFGAP"/>
    <property type="match status" value="1"/>
</dbReference>
<evidence type="ECO:0000256" key="4">
    <source>
        <dbReference type="ARBA" id="ARBA00022833"/>
    </source>
</evidence>
<evidence type="ECO:0000256" key="1">
    <source>
        <dbReference type="ARBA" id="ARBA00022468"/>
    </source>
</evidence>
<dbReference type="SUPFAM" id="SSF57863">
    <property type="entry name" value="ArfGap/RecO-like zinc finger"/>
    <property type="match status" value="1"/>
</dbReference>
<feature type="coiled-coil region" evidence="6">
    <location>
        <begin position="217"/>
        <end position="283"/>
    </location>
</feature>
<dbReference type="FunFam" id="1.10.220.150:FF:000004">
    <property type="entry name" value="Putative ADP-ribosylation factor GTPase-activating protein 2"/>
    <property type="match status" value="1"/>
</dbReference>
<dbReference type="GO" id="GO:0008270">
    <property type="term" value="F:zinc ion binding"/>
    <property type="evidence" value="ECO:0007669"/>
    <property type="project" value="UniProtKB-KW"/>
</dbReference>
<dbReference type="GO" id="GO:0048205">
    <property type="term" value="P:COPI coating of Golgi vesicle"/>
    <property type="evidence" value="ECO:0007669"/>
    <property type="project" value="TreeGrafter"/>
</dbReference>
<dbReference type="STRING" id="6248.A0A0K0EKF4"/>
<protein>
    <submittedName>
        <fullName evidence="9 10">Arf-GAP domain-containing protein</fullName>
    </submittedName>
</protein>
<evidence type="ECO:0000256" key="2">
    <source>
        <dbReference type="ARBA" id="ARBA00022723"/>
    </source>
</evidence>
<evidence type="ECO:0000256" key="5">
    <source>
        <dbReference type="PROSITE-ProRule" id="PRU00288"/>
    </source>
</evidence>
<sequence length="320" mass="36874">MTSNSPTTDEIQQIISKLKVKPYNRICFDCNGRNPTWASVTYGVFICIDCSAIHRNLGVHITFVRSTILDTNWTWHQLRCMQVGGNDNASKFFKEHNNVNVDVKQRYNNRIATMYRDKIFKKASSVHEMYNDKIFIDTSENISIDEDKSEEIDFFSQEFKPVVHKTILPKKLIVNEKENNNVLLDDSSVIESQPIKSSIIKKPIKKPIFKIKKNLGATKVSKNFDEVEEKAIQAEKQIKDLSKFNIINNGNEVTDKISSRLMMQNLEDTNKEIEKHLEIIKNNPKKAEIVERLGISSVQNFEISHNVSSSVYAIKKKFTL</sequence>
<keyword evidence="4" id="KW-0862">Zinc</keyword>
<dbReference type="GO" id="GO:0000139">
    <property type="term" value="C:Golgi membrane"/>
    <property type="evidence" value="ECO:0007669"/>
    <property type="project" value="GOC"/>
</dbReference>
<evidence type="ECO:0000313" key="10">
    <source>
        <dbReference type="WBParaSite" id="TCONS_00001882.p1"/>
    </source>
</evidence>
<dbReference type="PANTHER" id="PTHR45686">
    <property type="entry name" value="ADP-RIBOSYLATION FACTOR GTPASE ACTIVATING PROTEIN 3, ISOFORM H-RELATED"/>
    <property type="match status" value="1"/>
</dbReference>
<proteinExistence type="predicted"/>
<keyword evidence="6" id="KW-0175">Coiled coil</keyword>
<dbReference type="PRINTS" id="PR00405">
    <property type="entry name" value="REVINTRACTNG"/>
</dbReference>
<dbReference type="InterPro" id="IPR038508">
    <property type="entry name" value="ArfGAP_dom_sf"/>
</dbReference>
<evidence type="ECO:0000256" key="6">
    <source>
        <dbReference type="SAM" id="Coils"/>
    </source>
</evidence>